<organism evidence="5 6">
    <name type="scientific">Arachnia propionica</name>
    <dbReference type="NCBI Taxonomy" id="1750"/>
    <lineage>
        <taxon>Bacteria</taxon>
        <taxon>Bacillati</taxon>
        <taxon>Actinomycetota</taxon>
        <taxon>Actinomycetes</taxon>
        <taxon>Propionibacteriales</taxon>
        <taxon>Propionibacteriaceae</taxon>
        <taxon>Arachnia</taxon>
    </lineage>
</organism>
<dbReference type="GO" id="GO:0005829">
    <property type="term" value="C:cytosol"/>
    <property type="evidence" value="ECO:0007669"/>
    <property type="project" value="TreeGrafter"/>
</dbReference>
<keyword evidence="3" id="KW-0413">Isomerase</keyword>
<keyword evidence="6" id="KW-1185">Reference proteome</keyword>
<dbReference type="Gene3D" id="2.40.37.10">
    <property type="entry name" value="Lyase, Ornithine Decarboxylase, Chain A, domain 1"/>
    <property type="match status" value="1"/>
</dbReference>
<dbReference type="SUPFAM" id="SSF51419">
    <property type="entry name" value="PLP-binding barrel"/>
    <property type="match status" value="1"/>
</dbReference>
<dbReference type="Proteomes" id="UP000273044">
    <property type="component" value="Chromosome"/>
</dbReference>
<evidence type="ECO:0000256" key="3">
    <source>
        <dbReference type="ARBA" id="ARBA00023235"/>
    </source>
</evidence>
<evidence type="ECO:0000259" key="4">
    <source>
        <dbReference type="Pfam" id="PF01168"/>
    </source>
</evidence>
<protein>
    <submittedName>
        <fullName evidence="5">Alanine racemase</fullName>
    </submittedName>
</protein>
<sequence length="341" mass="37230">MTLKLTIDTRAWRDHVKHVHEEFPGLVPVAKGNGYGLGLDVLAREAERLNSDCLAVGTAHEVATVREAGWSRDVIVLNPWRPFDETATALLDDPRVITVVSRLTDLDELRTTHPGTRVVVELMTSMRRHGITPQEIASVDAGKLGFEGWTMHLPLKGQLSEAKQLASEAVAHQRGAVWVSHLGVNDYRRFRTQLGVQTRMRMGTRLWLGAPQALRTTATVLDVHRVARGARYGYNQSRAPRDGWLVIVSGGTSHGIALSAPSPARSLRQRGVSLAQGVLDAAGVSRSPFSIAGRKRPFAEPPHMHASMVFVGGTSAGVEVGDEIPVTTRQTTTTCDELVWN</sequence>
<gene>
    <name evidence="5" type="ORF">NCTC12967_03012</name>
</gene>
<dbReference type="InterPro" id="IPR000821">
    <property type="entry name" value="Ala_racemase"/>
</dbReference>
<proteinExistence type="predicted"/>
<dbReference type="GO" id="GO:0008784">
    <property type="term" value="F:alanine racemase activity"/>
    <property type="evidence" value="ECO:0007669"/>
    <property type="project" value="TreeGrafter"/>
</dbReference>
<reference evidence="5 6" key="1">
    <citation type="submission" date="2018-12" db="EMBL/GenBank/DDBJ databases">
        <authorList>
            <consortium name="Pathogen Informatics"/>
        </authorList>
    </citation>
    <scope>NUCLEOTIDE SEQUENCE [LARGE SCALE GENOMIC DNA]</scope>
    <source>
        <strain evidence="5 6">NCTC12967</strain>
    </source>
</reference>
<dbReference type="InterPro" id="IPR029066">
    <property type="entry name" value="PLP-binding_barrel"/>
</dbReference>
<name>A0A3S4U891_9ACTN</name>
<feature type="domain" description="Alanine racemase N-terminal" evidence="4">
    <location>
        <begin position="7"/>
        <end position="158"/>
    </location>
</feature>
<evidence type="ECO:0000256" key="1">
    <source>
        <dbReference type="ARBA" id="ARBA00001933"/>
    </source>
</evidence>
<dbReference type="Pfam" id="PF01168">
    <property type="entry name" value="Ala_racemase_N"/>
    <property type="match status" value="1"/>
</dbReference>
<keyword evidence="2" id="KW-0663">Pyridoxal phosphate</keyword>
<accession>A0A3S4U891</accession>
<dbReference type="Gene3D" id="3.20.20.10">
    <property type="entry name" value="Alanine racemase"/>
    <property type="match status" value="1"/>
</dbReference>
<dbReference type="PANTHER" id="PTHR30511">
    <property type="entry name" value="ALANINE RACEMASE"/>
    <property type="match status" value="1"/>
</dbReference>
<evidence type="ECO:0000313" key="5">
    <source>
        <dbReference type="EMBL" id="VEH71685.1"/>
    </source>
</evidence>
<dbReference type="InterPro" id="IPR009006">
    <property type="entry name" value="Ala_racemase/Decarboxylase_C"/>
</dbReference>
<dbReference type="GO" id="GO:0030170">
    <property type="term" value="F:pyridoxal phosphate binding"/>
    <property type="evidence" value="ECO:0007669"/>
    <property type="project" value="TreeGrafter"/>
</dbReference>
<dbReference type="RefSeq" id="WP_061788104.1">
    <property type="nucleotide sequence ID" value="NZ_CAUVFX010000022.1"/>
</dbReference>
<dbReference type="PANTHER" id="PTHR30511:SF0">
    <property type="entry name" value="ALANINE RACEMASE, CATABOLIC-RELATED"/>
    <property type="match status" value="1"/>
</dbReference>
<dbReference type="GeneID" id="64408411"/>
<dbReference type="InterPro" id="IPR001608">
    <property type="entry name" value="Ala_racemase_N"/>
</dbReference>
<dbReference type="PROSITE" id="PS00395">
    <property type="entry name" value="ALANINE_RACEMASE"/>
    <property type="match status" value="1"/>
</dbReference>
<comment type="cofactor">
    <cofactor evidence="1">
        <name>pyridoxal 5'-phosphate</name>
        <dbReference type="ChEBI" id="CHEBI:597326"/>
    </cofactor>
</comment>
<evidence type="ECO:0000256" key="2">
    <source>
        <dbReference type="ARBA" id="ARBA00022898"/>
    </source>
</evidence>
<evidence type="ECO:0000313" key="6">
    <source>
        <dbReference type="Proteomes" id="UP000273044"/>
    </source>
</evidence>
<dbReference type="EMBL" id="LR134406">
    <property type="protein sequence ID" value="VEH71685.1"/>
    <property type="molecule type" value="Genomic_DNA"/>
</dbReference>
<dbReference type="InterPro" id="IPR020622">
    <property type="entry name" value="Ala_racemase_pyridoxalP-BS"/>
</dbReference>
<dbReference type="AlphaFoldDB" id="A0A3S4U891"/>